<dbReference type="PANTHER" id="PTHR23322">
    <property type="entry name" value="FAS-ASSOCIATED PROTEIN"/>
    <property type="match status" value="1"/>
</dbReference>
<evidence type="ECO:0000313" key="7">
    <source>
        <dbReference type="Proteomes" id="UP001642484"/>
    </source>
</evidence>
<comment type="subcellular location">
    <subcellularLocation>
        <location evidence="1">Endoplasmic reticulum</location>
    </subcellularLocation>
</comment>
<proteinExistence type="predicted"/>
<sequence length="500" mass="56044">MSEEEKVHQLVEVVGIDEEAARNLLEASQWNVEEALHLFFAEGQQVPSFSSREGEEPLLQDSFTGFTAHLGGVIPVAGAQRTQRAPRAAGANGYAAAARTPSEVPAQPQDKSFLGTMSKVWTTAHQALLGVASEDFEQWFQDRYGPPTPVFVKVTFGDAVQEALGQRRLLMAWFHQEDNAASQKFCREVLQTRWVLDRLEEDLLLWAGDVSRFEPSQVARLLGLQRFPALVLLQPVANDVNYHANVDFHCVEWPLGTFCVPLHSCQFSMGADGSTVDPEMVIAMVETTAQDFREEVQHVQEEMQRRDVQLAEDRRLREQQDREYEEALLADQLAALRRAEDSSLPNDAGPSQVDEKSQKAEEKEKAAKEAEEAQERAEEAQRQKRKDEILAQPEPPASSATARIRLQLPSGERLQRTFAATVCLSEVYEWAHCCRPVAAPKHFELCINFPARSLKDSSKTLKERASSPRGRWSSKWDRELDLVPSAALILKESEPDGESG</sequence>
<evidence type="ECO:0000256" key="1">
    <source>
        <dbReference type="ARBA" id="ARBA00004240"/>
    </source>
</evidence>
<keyword evidence="2" id="KW-0256">Endoplasmic reticulum</keyword>
<dbReference type="PROSITE" id="PS50033">
    <property type="entry name" value="UBX"/>
    <property type="match status" value="1"/>
</dbReference>
<dbReference type="Pfam" id="PF14555">
    <property type="entry name" value="UBA_4"/>
    <property type="match status" value="1"/>
</dbReference>
<keyword evidence="3" id="KW-0175">Coiled coil</keyword>
<dbReference type="SUPFAM" id="SSF54236">
    <property type="entry name" value="Ubiquitin-like"/>
    <property type="match status" value="1"/>
</dbReference>
<dbReference type="SMART" id="SM00594">
    <property type="entry name" value="UAS"/>
    <property type="match status" value="1"/>
</dbReference>
<evidence type="ECO:0000313" key="6">
    <source>
        <dbReference type="EMBL" id="CAK9026996.1"/>
    </source>
</evidence>
<dbReference type="Gene3D" id="1.10.8.10">
    <property type="entry name" value="DNA helicase RuvA subunit, C-terminal domain"/>
    <property type="match status" value="1"/>
</dbReference>
<dbReference type="InterPro" id="IPR015940">
    <property type="entry name" value="UBA"/>
</dbReference>
<evidence type="ECO:0000256" key="2">
    <source>
        <dbReference type="ARBA" id="ARBA00022824"/>
    </source>
</evidence>
<dbReference type="CDD" id="cd14348">
    <property type="entry name" value="UBA_p47"/>
    <property type="match status" value="1"/>
</dbReference>
<evidence type="ECO:0000256" key="4">
    <source>
        <dbReference type="SAM" id="MobiDB-lite"/>
    </source>
</evidence>
<reference evidence="6 7" key="1">
    <citation type="submission" date="2024-02" db="EMBL/GenBank/DDBJ databases">
        <authorList>
            <person name="Chen Y."/>
            <person name="Shah S."/>
            <person name="Dougan E. K."/>
            <person name="Thang M."/>
            <person name="Chan C."/>
        </authorList>
    </citation>
    <scope>NUCLEOTIDE SEQUENCE [LARGE SCALE GENOMIC DNA]</scope>
</reference>
<dbReference type="SMART" id="SM00165">
    <property type="entry name" value="UBA"/>
    <property type="match status" value="1"/>
</dbReference>
<evidence type="ECO:0000256" key="3">
    <source>
        <dbReference type="ARBA" id="ARBA00023054"/>
    </source>
</evidence>
<dbReference type="SUPFAM" id="SSF52833">
    <property type="entry name" value="Thioredoxin-like"/>
    <property type="match status" value="1"/>
</dbReference>
<comment type="caution">
    <text evidence="6">The sequence shown here is derived from an EMBL/GenBank/DDBJ whole genome shotgun (WGS) entry which is preliminary data.</text>
</comment>
<gene>
    <name evidence="6" type="ORF">CCMP2556_LOCUS16588</name>
</gene>
<dbReference type="InterPro" id="IPR001012">
    <property type="entry name" value="UBX_dom"/>
</dbReference>
<feature type="region of interest" description="Disordered" evidence="4">
    <location>
        <begin position="340"/>
        <end position="403"/>
    </location>
</feature>
<feature type="domain" description="UBX" evidence="5">
    <location>
        <begin position="397"/>
        <end position="463"/>
    </location>
</feature>
<dbReference type="InterPro" id="IPR006577">
    <property type="entry name" value="UAS"/>
</dbReference>
<dbReference type="InterPro" id="IPR029071">
    <property type="entry name" value="Ubiquitin-like_domsf"/>
</dbReference>
<dbReference type="SUPFAM" id="SSF46934">
    <property type="entry name" value="UBA-like"/>
    <property type="match status" value="1"/>
</dbReference>
<dbReference type="EMBL" id="CAXAMN010008890">
    <property type="protein sequence ID" value="CAK9026996.1"/>
    <property type="molecule type" value="Genomic_DNA"/>
</dbReference>
<dbReference type="Pfam" id="PF21021">
    <property type="entry name" value="FAF1"/>
    <property type="match status" value="1"/>
</dbReference>
<dbReference type="SMART" id="SM00166">
    <property type="entry name" value="UBX"/>
    <property type="match status" value="1"/>
</dbReference>
<dbReference type="InterPro" id="IPR009060">
    <property type="entry name" value="UBA-like_sf"/>
</dbReference>
<dbReference type="PANTHER" id="PTHR23322:SF1">
    <property type="entry name" value="FAS-ASSOCIATED FACTOR 2"/>
    <property type="match status" value="1"/>
</dbReference>
<keyword evidence="7" id="KW-1185">Reference proteome</keyword>
<dbReference type="InterPro" id="IPR049483">
    <property type="entry name" value="FAF1_2-like_UAS"/>
</dbReference>
<accession>A0ABP0KJJ8</accession>
<protein>
    <recommendedName>
        <fullName evidence="5">UBX domain-containing protein</fullName>
    </recommendedName>
</protein>
<dbReference type="InterPro" id="IPR036249">
    <property type="entry name" value="Thioredoxin-like_sf"/>
</dbReference>
<dbReference type="Gene3D" id="3.10.20.90">
    <property type="entry name" value="Phosphatidylinositol 3-kinase Catalytic Subunit, Chain A, domain 1"/>
    <property type="match status" value="1"/>
</dbReference>
<dbReference type="InterPro" id="IPR050730">
    <property type="entry name" value="UBX_domain-protein"/>
</dbReference>
<dbReference type="CDD" id="cd01767">
    <property type="entry name" value="UBX"/>
    <property type="match status" value="1"/>
</dbReference>
<evidence type="ECO:0000259" key="5">
    <source>
        <dbReference type="PROSITE" id="PS50033"/>
    </source>
</evidence>
<dbReference type="Gene3D" id="3.40.30.10">
    <property type="entry name" value="Glutaredoxin"/>
    <property type="match status" value="1"/>
</dbReference>
<feature type="compositionally biased region" description="Basic and acidic residues" evidence="4">
    <location>
        <begin position="353"/>
        <end position="389"/>
    </location>
</feature>
<dbReference type="Pfam" id="PF00789">
    <property type="entry name" value="UBX"/>
    <property type="match status" value="1"/>
</dbReference>
<dbReference type="Proteomes" id="UP001642484">
    <property type="component" value="Unassembled WGS sequence"/>
</dbReference>
<name>A0ABP0KJJ8_9DINO</name>
<organism evidence="6 7">
    <name type="scientific">Durusdinium trenchii</name>
    <dbReference type="NCBI Taxonomy" id="1381693"/>
    <lineage>
        <taxon>Eukaryota</taxon>
        <taxon>Sar</taxon>
        <taxon>Alveolata</taxon>
        <taxon>Dinophyceae</taxon>
        <taxon>Suessiales</taxon>
        <taxon>Symbiodiniaceae</taxon>
        <taxon>Durusdinium</taxon>
    </lineage>
</organism>